<feature type="non-terminal residue" evidence="1">
    <location>
        <position position="1"/>
    </location>
</feature>
<dbReference type="AlphaFoldDB" id="A0A8S4MP33"/>
<organism evidence="1 2">
    <name type="scientific">Branchiostoma lanceolatum</name>
    <name type="common">Common lancelet</name>
    <name type="synonym">Amphioxus lanceolatum</name>
    <dbReference type="NCBI Taxonomy" id="7740"/>
    <lineage>
        <taxon>Eukaryota</taxon>
        <taxon>Metazoa</taxon>
        <taxon>Chordata</taxon>
        <taxon>Cephalochordata</taxon>
        <taxon>Leptocardii</taxon>
        <taxon>Amphioxiformes</taxon>
        <taxon>Branchiostomatidae</taxon>
        <taxon>Branchiostoma</taxon>
    </lineage>
</organism>
<name>A0A8S4MP33_BRALA</name>
<evidence type="ECO:0000313" key="2">
    <source>
        <dbReference type="Proteomes" id="UP000838412"/>
    </source>
</evidence>
<sequence>WLEKEFLGFIYRRPWEQKAKQTPGVTKGMKTRMCLSKQTLKGLTGNINQVKIKRYLEARKGRGGNPGAGQNVADQIQQLAAPNGHPFARQVIRGYDKETTVILQDCSSMQADNTDIGVDKTVRHSIHYQRINEEEKYSDHLGKRLAAEPTQPTLNSRTSQKETWTNLQDRERMFSELETSTLIVIRYQSRNAARYAVTC</sequence>
<evidence type="ECO:0000313" key="1">
    <source>
        <dbReference type="EMBL" id="CAH1277488.1"/>
    </source>
</evidence>
<comment type="caution">
    <text evidence="1">The sequence shown here is derived from an EMBL/GenBank/DDBJ whole genome shotgun (WGS) entry which is preliminary data.</text>
</comment>
<dbReference type="EMBL" id="CAKMNS010000348">
    <property type="protein sequence ID" value="CAH1277488.1"/>
    <property type="molecule type" value="Genomic_DNA"/>
</dbReference>
<keyword evidence="2" id="KW-1185">Reference proteome</keyword>
<accession>A0A8S4MP33</accession>
<dbReference type="Proteomes" id="UP000838412">
    <property type="component" value="Unassembled WGS sequence"/>
</dbReference>
<reference evidence="1" key="1">
    <citation type="submission" date="2022-01" db="EMBL/GenBank/DDBJ databases">
        <authorList>
            <person name="Braso-Vives M."/>
        </authorList>
    </citation>
    <scope>NUCLEOTIDE SEQUENCE</scope>
</reference>
<gene>
    <name evidence="1" type="primary">Hypp9657</name>
    <name evidence="1" type="ORF">BLAG_LOCUS26258</name>
</gene>
<proteinExistence type="predicted"/>
<protein>
    <submittedName>
        <fullName evidence="1">Hypp9657 protein</fullName>
    </submittedName>
</protein>